<dbReference type="UniPathway" id="UPA00895"/>
<dbReference type="GO" id="GO:0030416">
    <property type="term" value="P:methylamine metabolic process"/>
    <property type="evidence" value="ECO:0007669"/>
    <property type="project" value="InterPro"/>
</dbReference>
<protein>
    <recommendedName>
        <fullName evidence="4">Methylamine utilization protein MauE</fullName>
    </recommendedName>
</protein>
<evidence type="ECO:0000256" key="6">
    <source>
        <dbReference type="ARBA" id="ARBA00022989"/>
    </source>
</evidence>
<evidence type="ECO:0000256" key="5">
    <source>
        <dbReference type="ARBA" id="ARBA00022692"/>
    </source>
</evidence>
<accession>A0A1E8CH73</accession>
<keyword evidence="6 8" id="KW-1133">Transmembrane helix</keyword>
<dbReference type="AlphaFoldDB" id="A0A1E8CH73"/>
<keyword evidence="7 8" id="KW-0472">Membrane</keyword>
<dbReference type="Pfam" id="PF07291">
    <property type="entry name" value="MauE"/>
    <property type="match status" value="1"/>
</dbReference>
<feature type="transmembrane region" description="Helical" evidence="8">
    <location>
        <begin position="141"/>
        <end position="160"/>
    </location>
</feature>
<dbReference type="InterPro" id="IPR009908">
    <property type="entry name" value="Methylamine_util_MauE"/>
</dbReference>
<evidence type="ECO:0000256" key="3">
    <source>
        <dbReference type="ARBA" id="ARBA00004856"/>
    </source>
</evidence>
<comment type="caution">
    <text evidence="10">The sequence shown here is derived from an EMBL/GenBank/DDBJ whole genome shotgun (WGS) entry which is preliminary data.</text>
</comment>
<sequence>MIDPLVTIVIATSLALLFLLAARHKISAHRRFEAQLAAYRILPESLVSPAARVLPWLEIAVAASLLFAFSRPVGALLAATLLAMYALAMGINMSRGRSQIDCGCGDTPQSLSGLLLLRNAVLTLGALMLLAPVATRPLNSLDMLFAVLFVAACSFSYSMFEQLSRNHTLLIDKE</sequence>
<evidence type="ECO:0000313" key="11">
    <source>
        <dbReference type="Proteomes" id="UP000175669"/>
    </source>
</evidence>
<comment type="pathway">
    <text evidence="3">One-carbon metabolism; methylamine degradation.</text>
</comment>
<organism evidence="10 11">
    <name type="scientific">Pseudohongiella acticola</name>
    <dbReference type="NCBI Taxonomy" id="1524254"/>
    <lineage>
        <taxon>Bacteria</taxon>
        <taxon>Pseudomonadati</taxon>
        <taxon>Pseudomonadota</taxon>
        <taxon>Gammaproteobacteria</taxon>
        <taxon>Pseudomonadales</taxon>
        <taxon>Pseudohongiellaceae</taxon>
        <taxon>Pseudohongiella</taxon>
    </lineage>
</organism>
<evidence type="ECO:0000256" key="4">
    <source>
        <dbReference type="ARBA" id="ARBA00019078"/>
    </source>
</evidence>
<keyword evidence="11" id="KW-1185">Reference proteome</keyword>
<dbReference type="GO" id="GO:0016020">
    <property type="term" value="C:membrane"/>
    <property type="evidence" value="ECO:0007669"/>
    <property type="project" value="UniProtKB-SubCell"/>
</dbReference>
<dbReference type="STRING" id="1524254.PHACT_00240"/>
<feature type="transmembrane region" description="Helical" evidence="8">
    <location>
        <begin position="115"/>
        <end position="135"/>
    </location>
</feature>
<evidence type="ECO:0000256" key="2">
    <source>
        <dbReference type="ARBA" id="ARBA00004141"/>
    </source>
</evidence>
<evidence type="ECO:0000313" key="10">
    <source>
        <dbReference type="EMBL" id="OFE11776.1"/>
    </source>
</evidence>
<evidence type="ECO:0000259" key="9">
    <source>
        <dbReference type="Pfam" id="PF07291"/>
    </source>
</evidence>
<comment type="function">
    <text evidence="1">May be specifically involved in the processing, transport, and/or maturation of the MADH beta-subunit.</text>
</comment>
<dbReference type="Proteomes" id="UP000175669">
    <property type="component" value="Unassembled WGS sequence"/>
</dbReference>
<evidence type="ECO:0000256" key="7">
    <source>
        <dbReference type="ARBA" id="ARBA00023136"/>
    </source>
</evidence>
<proteinExistence type="predicted"/>
<comment type="subcellular location">
    <subcellularLocation>
        <location evidence="2">Membrane</location>
        <topology evidence="2">Multi-pass membrane protein</topology>
    </subcellularLocation>
</comment>
<dbReference type="EMBL" id="MASR01000001">
    <property type="protein sequence ID" value="OFE11776.1"/>
    <property type="molecule type" value="Genomic_DNA"/>
</dbReference>
<gene>
    <name evidence="10" type="ORF">PHACT_00240</name>
</gene>
<keyword evidence="5 8" id="KW-0812">Transmembrane</keyword>
<name>A0A1E8CH73_9GAMM</name>
<evidence type="ECO:0000256" key="8">
    <source>
        <dbReference type="SAM" id="Phobius"/>
    </source>
</evidence>
<feature type="transmembrane region" description="Helical" evidence="8">
    <location>
        <begin position="75"/>
        <end position="94"/>
    </location>
</feature>
<evidence type="ECO:0000256" key="1">
    <source>
        <dbReference type="ARBA" id="ARBA00003475"/>
    </source>
</evidence>
<feature type="transmembrane region" description="Helical" evidence="8">
    <location>
        <begin position="6"/>
        <end position="22"/>
    </location>
</feature>
<feature type="domain" description="Methylamine utilisation protein MauE" evidence="9">
    <location>
        <begin position="6"/>
        <end position="131"/>
    </location>
</feature>
<reference evidence="11" key="1">
    <citation type="submission" date="2016-07" db="EMBL/GenBank/DDBJ databases">
        <authorList>
            <person name="Florea S."/>
            <person name="Webb J.S."/>
            <person name="Jaromczyk J."/>
            <person name="Schardl C.L."/>
        </authorList>
    </citation>
    <scope>NUCLEOTIDE SEQUENCE [LARGE SCALE GENOMIC DNA]</scope>
    <source>
        <strain evidence="11">KCTC 42131</strain>
    </source>
</reference>